<dbReference type="PANTHER" id="PTHR42718:SF46">
    <property type="entry name" value="BLR6921 PROTEIN"/>
    <property type="match status" value="1"/>
</dbReference>
<feature type="transmembrane region" description="Helical" evidence="8">
    <location>
        <begin position="239"/>
        <end position="259"/>
    </location>
</feature>
<sequence length="507" mass="51587">MTDGTRKGGGSAAREGRLTLRDAALLLVLCGAIFLEGSDIAMLSVALPGIRADLGLATGELGGVVTAYVVGYGGFMLLGGRAADLYGRRRMFVVWLLVFLLFSGLGGFATEGWMLLVSRFVTGVAAGFLTPAGMSLITTSFAEGPRRNRALVVYGAAGAAGFSLGLVVGGLLAAIGWRWVFFAPVMLAVVLLVLALSTIPRDVTTRVRGALDVVGAVLATSAMVLLATGVVRLEHPGVGTVWTVAALVGGAVLLVAFVARQRRVAHPLLPLRLFRSRALVRANVSAVLFAGGFYGFQVLLTLYLQELLGWTPWQTGLAMLVMAIDVVLAPALTPRLVERFGVPRVIVGGLVAATAAAGWFLASGLGWTYALMVPGLALVGVAFALVYGPLAIAATTGVGDAEQGVAGGVLNTGFQLGAALGISAATAVSVLALGDATGPEAGLRAFHTALWVPVAAFALAAVAMGTRRPGRASSSGPTAPEAATAPPAEAATTPRAEPAPAPATLDA</sequence>
<name>A0ABX0BCA5_9MICO</name>
<feature type="transmembrane region" description="Helical" evidence="8">
    <location>
        <begin position="345"/>
        <end position="370"/>
    </location>
</feature>
<dbReference type="RefSeq" id="WP_162289145.1">
    <property type="nucleotide sequence ID" value="NZ_JAAFAN010000008.1"/>
</dbReference>
<reference evidence="10 11" key="1">
    <citation type="journal article" date="2021" name="Arch. Microbiol.">
        <title>Cellulosimicrobium fucosivorans sp. nov., isolated from San Elijo Lagoon, contains a fucose metabolic pathway linked to carotenoid production.</title>
        <authorList>
            <person name="Aviles F.A."/>
            <person name="Kyndt J.A."/>
        </authorList>
    </citation>
    <scope>NUCLEOTIDE SEQUENCE [LARGE SCALE GENOMIC DNA]</scope>
    <source>
        <strain evidence="10 11">SE3</strain>
    </source>
</reference>
<proteinExistence type="predicted"/>
<keyword evidence="6 8" id="KW-0472">Membrane</keyword>
<keyword evidence="2" id="KW-0813">Transport</keyword>
<evidence type="ECO:0000259" key="9">
    <source>
        <dbReference type="PROSITE" id="PS50850"/>
    </source>
</evidence>
<evidence type="ECO:0000256" key="6">
    <source>
        <dbReference type="ARBA" id="ARBA00023136"/>
    </source>
</evidence>
<dbReference type="Gene3D" id="1.20.1720.10">
    <property type="entry name" value="Multidrug resistance protein D"/>
    <property type="match status" value="1"/>
</dbReference>
<feature type="transmembrane region" description="Helical" evidence="8">
    <location>
        <begin position="92"/>
        <end position="110"/>
    </location>
</feature>
<feature type="transmembrane region" description="Helical" evidence="8">
    <location>
        <begin position="211"/>
        <end position="233"/>
    </location>
</feature>
<feature type="transmembrane region" description="Helical" evidence="8">
    <location>
        <begin position="24"/>
        <end position="49"/>
    </location>
</feature>
<comment type="caution">
    <text evidence="10">The sequence shown here is derived from an EMBL/GenBank/DDBJ whole genome shotgun (WGS) entry which is preliminary data.</text>
</comment>
<dbReference type="EMBL" id="JAAFAN010000008">
    <property type="protein sequence ID" value="NDO88578.1"/>
    <property type="molecule type" value="Genomic_DNA"/>
</dbReference>
<dbReference type="PANTHER" id="PTHR42718">
    <property type="entry name" value="MAJOR FACILITATOR SUPERFAMILY MULTIDRUG TRANSPORTER MFSC"/>
    <property type="match status" value="1"/>
</dbReference>
<evidence type="ECO:0000256" key="3">
    <source>
        <dbReference type="ARBA" id="ARBA00022475"/>
    </source>
</evidence>
<evidence type="ECO:0000256" key="4">
    <source>
        <dbReference type="ARBA" id="ARBA00022692"/>
    </source>
</evidence>
<keyword evidence="11" id="KW-1185">Reference proteome</keyword>
<evidence type="ECO:0000256" key="1">
    <source>
        <dbReference type="ARBA" id="ARBA00004651"/>
    </source>
</evidence>
<feature type="transmembrane region" description="Helical" evidence="8">
    <location>
        <begin position="280"/>
        <end position="304"/>
    </location>
</feature>
<protein>
    <submittedName>
        <fullName evidence="10">MFS transporter</fullName>
    </submittedName>
</protein>
<feature type="transmembrane region" description="Helical" evidence="8">
    <location>
        <begin position="410"/>
        <end position="433"/>
    </location>
</feature>
<dbReference type="InterPro" id="IPR036259">
    <property type="entry name" value="MFS_trans_sf"/>
</dbReference>
<keyword evidence="3" id="KW-1003">Cell membrane</keyword>
<evidence type="ECO:0000256" key="8">
    <source>
        <dbReference type="SAM" id="Phobius"/>
    </source>
</evidence>
<dbReference type="Proteomes" id="UP000471672">
    <property type="component" value="Unassembled WGS sequence"/>
</dbReference>
<evidence type="ECO:0000256" key="7">
    <source>
        <dbReference type="SAM" id="MobiDB-lite"/>
    </source>
</evidence>
<feature type="transmembrane region" description="Helical" evidence="8">
    <location>
        <begin position="445"/>
        <end position="465"/>
    </location>
</feature>
<evidence type="ECO:0000313" key="10">
    <source>
        <dbReference type="EMBL" id="NDO88578.1"/>
    </source>
</evidence>
<dbReference type="InterPro" id="IPR020846">
    <property type="entry name" value="MFS_dom"/>
</dbReference>
<keyword evidence="5 8" id="KW-1133">Transmembrane helix</keyword>
<dbReference type="Gene3D" id="1.20.1250.20">
    <property type="entry name" value="MFS general substrate transporter like domains"/>
    <property type="match status" value="1"/>
</dbReference>
<dbReference type="InterPro" id="IPR011701">
    <property type="entry name" value="MFS"/>
</dbReference>
<dbReference type="CDD" id="cd17321">
    <property type="entry name" value="MFS_MMR_MDR_like"/>
    <property type="match status" value="1"/>
</dbReference>
<feature type="transmembrane region" description="Helical" evidence="8">
    <location>
        <begin position="316"/>
        <end position="333"/>
    </location>
</feature>
<feature type="transmembrane region" description="Helical" evidence="8">
    <location>
        <begin position="116"/>
        <end position="139"/>
    </location>
</feature>
<dbReference type="SUPFAM" id="SSF103473">
    <property type="entry name" value="MFS general substrate transporter"/>
    <property type="match status" value="1"/>
</dbReference>
<keyword evidence="4 8" id="KW-0812">Transmembrane</keyword>
<comment type="subcellular location">
    <subcellularLocation>
        <location evidence="1">Cell membrane</location>
        <topology evidence="1">Multi-pass membrane protein</topology>
    </subcellularLocation>
</comment>
<feature type="region of interest" description="Disordered" evidence="7">
    <location>
        <begin position="469"/>
        <end position="507"/>
    </location>
</feature>
<organism evidence="10 11">
    <name type="scientific">Cellulosimicrobium composti</name>
    <dbReference type="NCBI Taxonomy" id="2672572"/>
    <lineage>
        <taxon>Bacteria</taxon>
        <taxon>Bacillati</taxon>
        <taxon>Actinomycetota</taxon>
        <taxon>Actinomycetes</taxon>
        <taxon>Micrococcales</taxon>
        <taxon>Promicromonosporaceae</taxon>
        <taxon>Cellulosimicrobium</taxon>
    </lineage>
</organism>
<accession>A0ABX0BCA5</accession>
<evidence type="ECO:0000256" key="2">
    <source>
        <dbReference type="ARBA" id="ARBA00022448"/>
    </source>
</evidence>
<feature type="compositionally biased region" description="Low complexity" evidence="7">
    <location>
        <begin position="477"/>
        <end position="507"/>
    </location>
</feature>
<gene>
    <name evidence="10" type="ORF">GYH36_03720</name>
</gene>
<feature type="domain" description="Major facilitator superfamily (MFS) profile" evidence="9">
    <location>
        <begin position="25"/>
        <end position="468"/>
    </location>
</feature>
<evidence type="ECO:0000313" key="11">
    <source>
        <dbReference type="Proteomes" id="UP000471672"/>
    </source>
</evidence>
<feature type="transmembrane region" description="Helical" evidence="8">
    <location>
        <begin position="376"/>
        <end position="398"/>
    </location>
</feature>
<feature type="transmembrane region" description="Helical" evidence="8">
    <location>
        <begin position="151"/>
        <end position="173"/>
    </location>
</feature>
<dbReference type="PROSITE" id="PS50850">
    <property type="entry name" value="MFS"/>
    <property type="match status" value="1"/>
</dbReference>
<feature type="transmembrane region" description="Helical" evidence="8">
    <location>
        <begin position="61"/>
        <end position="80"/>
    </location>
</feature>
<evidence type="ECO:0000256" key="5">
    <source>
        <dbReference type="ARBA" id="ARBA00022989"/>
    </source>
</evidence>
<dbReference type="Pfam" id="PF07690">
    <property type="entry name" value="MFS_1"/>
    <property type="match status" value="1"/>
</dbReference>
<feature type="transmembrane region" description="Helical" evidence="8">
    <location>
        <begin position="179"/>
        <end position="199"/>
    </location>
</feature>